<feature type="domain" description="PhoU" evidence="8">
    <location>
        <begin position="17"/>
        <end position="103"/>
    </location>
</feature>
<keyword evidence="10" id="KW-1185">Reference proteome</keyword>
<evidence type="ECO:0000259" key="8">
    <source>
        <dbReference type="Pfam" id="PF01895"/>
    </source>
</evidence>
<comment type="similarity">
    <text evidence="2 7">Belongs to the PhoU family.</text>
</comment>
<dbReference type="PATRIC" id="fig|1423774.3.peg.1431"/>
<gene>
    <name evidence="9" type="ORF">FD31_GL001380</name>
</gene>
<dbReference type="FunFam" id="1.20.58.220:FF:000004">
    <property type="entry name" value="Phosphate-specific transport system accessory protein PhoU"/>
    <property type="match status" value="1"/>
</dbReference>
<dbReference type="SUPFAM" id="SSF109755">
    <property type="entry name" value="PhoU-like"/>
    <property type="match status" value="1"/>
</dbReference>
<reference evidence="9 10" key="1">
    <citation type="journal article" date="2015" name="Genome Announc.">
        <title>Expanding the biotechnology potential of lactobacilli through comparative genomics of 213 strains and associated genera.</title>
        <authorList>
            <person name="Sun Z."/>
            <person name="Harris H.M."/>
            <person name="McCann A."/>
            <person name="Guo C."/>
            <person name="Argimon S."/>
            <person name="Zhang W."/>
            <person name="Yang X."/>
            <person name="Jeffery I.B."/>
            <person name="Cooney J.C."/>
            <person name="Kagawa T.F."/>
            <person name="Liu W."/>
            <person name="Song Y."/>
            <person name="Salvetti E."/>
            <person name="Wrobel A."/>
            <person name="Rasinkangas P."/>
            <person name="Parkhill J."/>
            <person name="Rea M.C."/>
            <person name="O'Sullivan O."/>
            <person name="Ritari J."/>
            <person name="Douillard F.P."/>
            <person name="Paul Ross R."/>
            <person name="Yang R."/>
            <person name="Briner A.E."/>
            <person name="Felis G.E."/>
            <person name="de Vos W.M."/>
            <person name="Barrangou R."/>
            <person name="Klaenhammer T.R."/>
            <person name="Caufield P.W."/>
            <person name="Cui Y."/>
            <person name="Zhang H."/>
            <person name="O'Toole P.W."/>
        </authorList>
    </citation>
    <scope>NUCLEOTIDE SEQUENCE [LARGE SCALE GENOMIC DNA]</scope>
    <source>
        <strain evidence="9 10">DSM 16982</strain>
    </source>
</reference>
<evidence type="ECO:0000313" key="10">
    <source>
        <dbReference type="Proteomes" id="UP000051302"/>
    </source>
</evidence>
<evidence type="ECO:0000256" key="5">
    <source>
        <dbReference type="ARBA" id="ARBA00022490"/>
    </source>
</evidence>
<comment type="subcellular location">
    <subcellularLocation>
        <location evidence="1 7">Cytoplasm</location>
    </subcellularLocation>
</comment>
<dbReference type="PIRSF" id="PIRSF003107">
    <property type="entry name" value="PhoU"/>
    <property type="match status" value="1"/>
</dbReference>
<dbReference type="STRING" id="1423774.FD31_GL001380"/>
<dbReference type="InterPro" id="IPR038078">
    <property type="entry name" value="PhoU-like_sf"/>
</dbReference>
<dbReference type="Pfam" id="PF01895">
    <property type="entry name" value="PhoU"/>
    <property type="match status" value="2"/>
</dbReference>
<evidence type="ECO:0000313" key="9">
    <source>
        <dbReference type="EMBL" id="KRM15147.1"/>
    </source>
</evidence>
<evidence type="ECO:0000256" key="3">
    <source>
        <dbReference type="ARBA" id="ARBA00011738"/>
    </source>
</evidence>
<evidence type="ECO:0000256" key="2">
    <source>
        <dbReference type="ARBA" id="ARBA00008107"/>
    </source>
</evidence>
<dbReference type="PANTHER" id="PTHR42930:SF3">
    <property type="entry name" value="PHOSPHATE-SPECIFIC TRANSPORT SYSTEM ACCESSORY PROTEIN PHOU"/>
    <property type="match status" value="1"/>
</dbReference>
<dbReference type="GO" id="GO:0006817">
    <property type="term" value="P:phosphate ion transport"/>
    <property type="evidence" value="ECO:0007669"/>
    <property type="project" value="UniProtKB-KW"/>
</dbReference>
<name>A0A0R1WHK0_9LACO</name>
<evidence type="ECO:0000256" key="4">
    <source>
        <dbReference type="ARBA" id="ARBA00022448"/>
    </source>
</evidence>
<dbReference type="AlphaFoldDB" id="A0A0R1WHK0"/>
<comment type="caution">
    <text evidence="9">The sequence shown here is derived from an EMBL/GenBank/DDBJ whole genome shotgun (WGS) entry which is preliminary data.</text>
</comment>
<dbReference type="GO" id="GO:0030643">
    <property type="term" value="P:intracellular phosphate ion homeostasis"/>
    <property type="evidence" value="ECO:0007669"/>
    <property type="project" value="InterPro"/>
</dbReference>
<accession>A0A0R1WHK0</accession>
<evidence type="ECO:0000256" key="1">
    <source>
        <dbReference type="ARBA" id="ARBA00004496"/>
    </source>
</evidence>
<organism evidence="9 10">
    <name type="scientific">Companilactobacillus nantensis DSM 16982</name>
    <dbReference type="NCBI Taxonomy" id="1423774"/>
    <lineage>
        <taxon>Bacteria</taxon>
        <taxon>Bacillati</taxon>
        <taxon>Bacillota</taxon>
        <taxon>Bacilli</taxon>
        <taxon>Lactobacillales</taxon>
        <taxon>Lactobacillaceae</taxon>
        <taxon>Companilactobacillus</taxon>
    </lineage>
</organism>
<evidence type="ECO:0000256" key="7">
    <source>
        <dbReference type="PIRNR" id="PIRNR003107"/>
    </source>
</evidence>
<evidence type="ECO:0000256" key="6">
    <source>
        <dbReference type="ARBA" id="ARBA00022592"/>
    </source>
</evidence>
<dbReference type="GO" id="GO:0005737">
    <property type="term" value="C:cytoplasm"/>
    <property type="evidence" value="ECO:0007669"/>
    <property type="project" value="UniProtKB-SubCell"/>
</dbReference>
<proteinExistence type="inferred from homology"/>
<dbReference type="NCBIfam" id="TIGR02135">
    <property type="entry name" value="phoU_full"/>
    <property type="match status" value="1"/>
</dbReference>
<protein>
    <recommendedName>
        <fullName evidence="7">Phosphate-specific transport system accessory protein PhoU</fullName>
    </recommendedName>
</protein>
<comment type="function">
    <text evidence="7">Plays a role in the regulation of phosphate uptake.</text>
</comment>
<keyword evidence="6 7" id="KW-0592">Phosphate transport</keyword>
<dbReference type="Gene3D" id="1.20.58.220">
    <property type="entry name" value="Phosphate transport system protein phou homolog 2, domain 2"/>
    <property type="match status" value="1"/>
</dbReference>
<dbReference type="EMBL" id="AZFV01000026">
    <property type="protein sequence ID" value="KRM15147.1"/>
    <property type="molecule type" value="Genomic_DNA"/>
</dbReference>
<feature type="domain" description="PhoU" evidence="8">
    <location>
        <begin position="120"/>
        <end position="205"/>
    </location>
</feature>
<dbReference type="GO" id="GO:0045936">
    <property type="term" value="P:negative regulation of phosphate metabolic process"/>
    <property type="evidence" value="ECO:0007669"/>
    <property type="project" value="InterPro"/>
</dbReference>
<dbReference type="RefSeq" id="WP_057892788.1">
    <property type="nucleotide sequence ID" value="NZ_AZFV01000026.1"/>
</dbReference>
<keyword evidence="5 7" id="KW-0963">Cytoplasm</keyword>
<sequence>MRTTFEEQLNNLHLRFSEMGMMASEAIMKSVKAYVDHDKALAKEVIKNDHIINKREMDLEKESFEMIALQQPVTSDLRMIVTVLKASSDLERMGDHAVSIAQETIRVKGETRIPEIEKLIADMGEITTSIVEDSLEAYLKRDSKMAEEVANRDVREHYLSAEINKMSISEMKKEGDYVLSGSSYMLVSSYLERAGDYATNICEWVVYLNTGHVVELNQKHVADEGYPKKG</sequence>
<dbReference type="InterPro" id="IPR026022">
    <property type="entry name" value="PhoU_dom"/>
</dbReference>
<comment type="subunit">
    <text evidence="3 7">Homodimer.</text>
</comment>
<dbReference type="InterPro" id="IPR028366">
    <property type="entry name" value="PhoU"/>
</dbReference>
<dbReference type="PANTHER" id="PTHR42930">
    <property type="entry name" value="PHOSPHATE-SPECIFIC TRANSPORT SYSTEM ACCESSORY PROTEIN PHOU"/>
    <property type="match status" value="1"/>
</dbReference>
<keyword evidence="4 7" id="KW-0813">Transport</keyword>
<dbReference type="Proteomes" id="UP000051302">
    <property type="component" value="Unassembled WGS sequence"/>
</dbReference>